<reference evidence="3 4" key="1">
    <citation type="submission" date="2016-11" db="EMBL/GenBank/DDBJ databases">
        <authorList>
            <person name="Jaros S."/>
            <person name="Januszkiewicz K."/>
            <person name="Wedrychowicz H."/>
        </authorList>
    </citation>
    <scope>NUCLEOTIDE SEQUENCE [LARGE SCALE GENOMIC DNA]</scope>
    <source>
        <strain evidence="3 4">DSM 28715</strain>
    </source>
</reference>
<dbReference type="EMBL" id="FQXB01000005">
    <property type="protein sequence ID" value="SHH30569.1"/>
    <property type="molecule type" value="Genomic_DNA"/>
</dbReference>
<gene>
    <name evidence="3" type="ORF">SAMN05444003_2731</name>
</gene>
<keyword evidence="1" id="KW-0812">Transmembrane</keyword>
<keyword evidence="2" id="KW-0732">Signal</keyword>
<evidence type="ECO:0000313" key="3">
    <source>
        <dbReference type="EMBL" id="SHH30569.1"/>
    </source>
</evidence>
<feature type="chain" id="PRO_5012997058" description="VPLPA-CTERM protein sorting domain-containing protein" evidence="2">
    <location>
        <begin position="23"/>
        <end position="182"/>
    </location>
</feature>
<keyword evidence="1" id="KW-1133">Transmembrane helix</keyword>
<organism evidence="3 4">
    <name type="scientific">Cognatiyoonia sediminum</name>
    <dbReference type="NCBI Taxonomy" id="1508389"/>
    <lineage>
        <taxon>Bacteria</taxon>
        <taxon>Pseudomonadati</taxon>
        <taxon>Pseudomonadota</taxon>
        <taxon>Alphaproteobacteria</taxon>
        <taxon>Rhodobacterales</taxon>
        <taxon>Paracoccaceae</taxon>
        <taxon>Cognatiyoonia</taxon>
    </lineage>
</organism>
<keyword evidence="4" id="KW-1185">Reference proteome</keyword>
<feature type="transmembrane region" description="Helical" evidence="1">
    <location>
        <begin position="154"/>
        <end position="174"/>
    </location>
</feature>
<sequence>MNFVRLLVLSFLMMIGATSATASTILYGTQLSFYHEFLGNQFFAEDFTVGPGVEISPGPANPAAARYYTIDIEDDRLTFEMGPYNFNPNFGFNGIVITDVLDNAPSFLSGSIVTNSFANSPGISVSENEIRIDFSAAGISNNQTVVFEFDIAPIPLPASAPMLAGAIGVGFLFVRRRQTKKI</sequence>
<proteinExistence type="predicted"/>
<dbReference type="AlphaFoldDB" id="A0A1M5RWL5"/>
<feature type="signal peptide" evidence="2">
    <location>
        <begin position="1"/>
        <end position="22"/>
    </location>
</feature>
<keyword evidence="1" id="KW-0472">Membrane</keyword>
<evidence type="ECO:0000313" key="4">
    <source>
        <dbReference type="Proteomes" id="UP000184074"/>
    </source>
</evidence>
<evidence type="ECO:0000256" key="2">
    <source>
        <dbReference type="SAM" id="SignalP"/>
    </source>
</evidence>
<evidence type="ECO:0008006" key="5">
    <source>
        <dbReference type="Google" id="ProtNLM"/>
    </source>
</evidence>
<protein>
    <recommendedName>
        <fullName evidence="5">VPLPA-CTERM protein sorting domain-containing protein</fullName>
    </recommendedName>
</protein>
<evidence type="ECO:0000256" key="1">
    <source>
        <dbReference type="SAM" id="Phobius"/>
    </source>
</evidence>
<dbReference type="STRING" id="1508389.SAMN05444003_2731"/>
<dbReference type="Proteomes" id="UP000184074">
    <property type="component" value="Unassembled WGS sequence"/>
</dbReference>
<accession>A0A1M5RWL5</accession>
<dbReference type="RefSeq" id="WP_072901990.1">
    <property type="nucleotide sequence ID" value="NZ_FQXB01000005.1"/>
</dbReference>
<name>A0A1M5RWL5_9RHOB</name>